<dbReference type="Pfam" id="PF00370">
    <property type="entry name" value="FGGY_N"/>
    <property type="match status" value="1"/>
</dbReference>
<reference evidence="4" key="1">
    <citation type="thesis" date="2020" institute="ProQuest LLC" country="789 East Eisenhower Parkway, Ann Arbor, MI, USA">
        <title>Comparative Genomics and Chromosome Evolution.</title>
        <authorList>
            <person name="Mudd A.B."/>
        </authorList>
    </citation>
    <scope>NUCLEOTIDE SEQUENCE</scope>
    <source>
        <strain evidence="4">237g6f4</strain>
        <tissue evidence="4">Blood</tissue>
    </source>
</reference>
<keyword evidence="2" id="KW-0418">Kinase</keyword>
<evidence type="ECO:0000256" key="1">
    <source>
        <dbReference type="ARBA" id="ARBA00022679"/>
    </source>
</evidence>
<dbReference type="PANTHER" id="PTHR43435:SF4">
    <property type="entry name" value="FGGY CARBOHYDRATE KINASE DOMAIN-CONTAINING PROTEIN"/>
    <property type="match status" value="1"/>
</dbReference>
<dbReference type="SUPFAM" id="SSF53067">
    <property type="entry name" value="Actin-like ATPase domain"/>
    <property type="match status" value="1"/>
</dbReference>
<name>A0AAV6ZD33_ENGPU</name>
<dbReference type="GO" id="GO:0019150">
    <property type="term" value="F:D-ribulokinase activity"/>
    <property type="evidence" value="ECO:0007669"/>
    <property type="project" value="TreeGrafter"/>
</dbReference>
<dbReference type="Gene3D" id="3.30.420.40">
    <property type="match status" value="1"/>
</dbReference>
<organism evidence="4 5">
    <name type="scientific">Engystomops pustulosus</name>
    <name type="common">Tungara frog</name>
    <name type="synonym">Physalaemus pustulosus</name>
    <dbReference type="NCBI Taxonomy" id="76066"/>
    <lineage>
        <taxon>Eukaryota</taxon>
        <taxon>Metazoa</taxon>
        <taxon>Chordata</taxon>
        <taxon>Craniata</taxon>
        <taxon>Vertebrata</taxon>
        <taxon>Euteleostomi</taxon>
        <taxon>Amphibia</taxon>
        <taxon>Batrachia</taxon>
        <taxon>Anura</taxon>
        <taxon>Neobatrachia</taxon>
        <taxon>Hyloidea</taxon>
        <taxon>Leptodactylidae</taxon>
        <taxon>Leiuperinae</taxon>
        <taxon>Engystomops</taxon>
    </lineage>
</organism>
<evidence type="ECO:0000259" key="3">
    <source>
        <dbReference type="Pfam" id="PF00370"/>
    </source>
</evidence>
<sequence>MQKEKAEAPSYYIGIDVGTASVRAALVDQCGAVVDQAEEAVKIWEPRSDHYEQSSDDIWGACCAVTKKVAQSAGGGRIRGLGFDATCSLVVLDKQFQPLAVNAEGDHRRNVIMWMDHRGGNQVERINGTKHGALRYVGGVMSVEMQPPKLLWLKEDFGVDQGAKESLSGAHYRPPMYDISPWTEGLSVMSCDIKVL</sequence>
<accession>A0AAV6ZD33</accession>
<evidence type="ECO:0000313" key="4">
    <source>
        <dbReference type="EMBL" id="KAG8547096.1"/>
    </source>
</evidence>
<keyword evidence="5" id="KW-1185">Reference proteome</keyword>
<protein>
    <recommendedName>
        <fullName evidence="3">Carbohydrate kinase FGGY N-terminal domain-containing protein</fullName>
    </recommendedName>
</protein>
<comment type="caution">
    <text evidence="4">The sequence shown here is derived from an EMBL/GenBank/DDBJ whole genome shotgun (WGS) entry which is preliminary data.</text>
</comment>
<dbReference type="AlphaFoldDB" id="A0AAV6ZD33"/>
<evidence type="ECO:0000256" key="2">
    <source>
        <dbReference type="ARBA" id="ARBA00022777"/>
    </source>
</evidence>
<dbReference type="GO" id="GO:0005737">
    <property type="term" value="C:cytoplasm"/>
    <property type="evidence" value="ECO:0007669"/>
    <property type="project" value="TreeGrafter"/>
</dbReference>
<dbReference type="InterPro" id="IPR018484">
    <property type="entry name" value="FGGY_N"/>
</dbReference>
<proteinExistence type="predicted"/>
<evidence type="ECO:0000313" key="5">
    <source>
        <dbReference type="Proteomes" id="UP000824782"/>
    </source>
</evidence>
<dbReference type="InterPro" id="IPR043129">
    <property type="entry name" value="ATPase_NBD"/>
</dbReference>
<gene>
    <name evidence="4" type="ORF">GDO81_029111</name>
</gene>
<feature type="domain" description="Carbohydrate kinase FGGY N-terminal" evidence="3">
    <location>
        <begin position="11"/>
        <end position="156"/>
    </location>
</feature>
<dbReference type="Proteomes" id="UP000824782">
    <property type="component" value="Unassembled WGS sequence"/>
</dbReference>
<dbReference type="EMBL" id="WNYA01000831">
    <property type="protein sequence ID" value="KAG8547096.1"/>
    <property type="molecule type" value="Genomic_DNA"/>
</dbReference>
<dbReference type="PANTHER" id="PTHR43435">
    <property type="entry name" value="RIBULOKINASE"/>
    <property type="match status" value="1"/>
</dbReference>
<keyword evidence="1" id="KW-0808">Transferase</keyword>
<dbReference type="GO" id="GO:0019321">
    <property type="term" value="P:pentose metabolic process"/>
    <property type="evidence" value="ECO:0007669"/>
    <property type="project" value="TreeGrafter"/>
</dbReference>